<evidence type="ECO:0000256" key="1">
    <source>
        <dbReference type="ARBA" id="ARBA00001917"/>
    </source>
</evidence>
<dbReference type="PANTHER" id="PTHR42809:SF3">
    <property type="entry name" value="FLAVODOXIN 2"/>
    <property type="match status" value="1"/>
</dbReference>
<dbReference type="PIRSF" id="PIRSF038996">
    <property type="entry name" value="FldA"/>
    <property type="match status" value="1"/>
</dbReference>
<dbReference type="RefSeq" id="WP_217335523.1">
    <property type="nucleotide sequence ID" value="NZ_JAHQZT010000016.1"/>
</dbReference>
<proteinExistence type="inferred from homology"/>
<dbReference type="NCBIfam" id="NF006739">
    <property type="entry name" value="PRK09267.1-5"/>
    <property type="match status" value="1"/>
</dbReference>
<dbReference type="Proteomes" id="UP000755551">
    <property type="component" value="Unassembled WGS sequence"/>
</dbReference>
<keyword evidence="5" id="KW-0249">Electron transport</keyword>
<keyword evidence="3 5" id="KW-0285">Flavoprotein</keyword>
<evidence type="ECO:0000256" key="2">
    <source>
        <dbReference type="ARBA" id="ARBA00003297"/>
    </source>
</evidence>
<organism evidence="7 8">
    <name type="scientific">Marinobacterium weihaiense</name>
    <dbReference type="NCBI Taxonomy" id="2851016"/>
    <lineage>
        <taxon>Bacteria</taxon>
        <taxon>Pseudomonadati</taxon>
        <taxon>Pseudomonadota</taxon>
        <taxon>Gammaproteobacteria</taxon>
        <taxon>Oceanospirillales</taxon>
        <taxon>Oceanospirillaceae</taxon>
        <taxon>Marinobacterium</taxon>
    </lineage>
</organism>
<dbReference type="EMBL" id="JAHQZT010000016">
    <property type="protein sequence ID" value="MBV0934119.1"/>
    <property type="molecule type" value="Genomic_DNA"/>
</dbReference>
<evidence type="ECO:0000259" key="6">
    <source>
        <dbReference type="PROSITE" id="PS50902"/>
    </source>
</evidence>
<dbReference type="InterPro" id="IPR050619">
    <property type="entry name" value="Flavodoxin"/>
</dbReference>
<protein>
    <recommendedName>
        <fullName evidence="5">Flavodoxin</fullName>
    </recommendedName>
</protein>
<reference evidence="7 8" key="1">
    <citation type="submission" date="2021-06" db="EMBL/GenBank/DDBJ databases">
        <title>Bacterium isolated from marine sediment.</title>
        <authorList>
            <person name="Zhu K.-L."/>
            <person name="Du Z.-J."/>
            <person name="Liang Q.-Y."/>
        </authorList>
    </citation>
    <scope>NUCLEOTIDE SEQUENCE [LARGE SCALE GENOMIC DNA]</scope>
    <source>
        <strain evidence="7 8">A346</strain>
    </source>
</reference>
<evidence type="ECO:0000256" key="5">
    <source>
        <dbReference type="PIRNR" id="PIRNR038996"/>
    </source>
</evidence>
<dbReference type="PROSITE" id="PS00201">
    <property type="entry name" value="FLAVODOXIN"/>
    <property type="match status" value="1"/>
</dbReference>
<evidence type="ECO:0000313" key="7">
    <source>
        <dbReference type="EMBL" id="MBV0934119.1"/>
    </source>
</evidence>
<dbReference type="InterPro" id="IPR001226">
    <property type="entry name" value="Flavodoxin_CS"/>
</dbReference>
<keyword evidence="8" id="KW-1185">Reference proteome</keyword>
<evidence type="ECO:0000256" key="3">
    <source>
        <dbReference type="ARBA" id="ARBA00022630"/>
    </source>
</evidence>
<keyword evidence="5" id="KW-0813">Transport</keyword>
<comment type="similarity">
    <text evidence="5">Belongs to the flavodoxin family.</text>
</comment>
<keyword evidence="4 5" id="KW-0288">FMN</keyword>
<accession>A0ABS6MCU5</accession>
<feature type="domain" description="Flavodoxin-like" evidence="6">
    <location>
        <begin position="5"/>
        <end position="166"/>
    </location>
</feature>
<comment type="cofactor">
    <cofactor evidence="1 5">
        <name>FMN</name>
        <dbReference type="ChEBI" id="CHEBI:58210"/>
    </cofactor>
</comment>
<dbReference type="InterPro" id="IPR008254">
    <property type="entry name" value="Flavodoxin/NO_synth"/>
</dbReference>
<dbReference type="NCBIfam" id="TIGR01752">
    <property type="entry name" value="flav_long"/>
    <property type="match status" value="1"/>
</dbReference>
<evidence type="ECO:0000256" key="4">
    <source>
        <dbReference type="ARBA" id="ARBA00022643"/>
    </source>
</evidence>
<dbReference type="Pfam" id="PF00258">
    <property type="entry name" value="Flavodoxin_1"/>
    <property type="match status" value="1"/>
</dbReference>
<name>A0ABS6MCU5_9GAMM</name>
<gene>
    <name evidence="7" type="ORF">KTN04_12290</name>
</gene>
<comment type="caution">
    <text evidence="7">The sequence shown here is derived from an EMBL/GenBank/DDBJ whole genome shotgun (WGS) entry which is preliminary data.</text>
</comment>
<sequence length="171" mass="18678">MAVSIGLFYASTTGNTEQIADQIAAQLPERIRLHDIAVEGVSAMVEYTCLILGIPTWDFGELQEDWDEHWDALAALDLGGKRVALFGLGDQLGYGEWFQDAMGLLAQQVRSAGAEVVVPWPIEGYSFEASRALTADGRHFVGLALDEDGQHGETEERLQAWLPQVLAAFDA</sequence>
<dbReference type="InterPro" id="IPR010086">
    <property type="entry name" value="Flavodoxin_lc"/>
</dbReference>
<comment type="function">
    <text evidence="2 5">Low-potential electron donor to a number of redox enzymes.</text>
</comment>
<dbReference type="PANTHER" id="PTHR42809">
    <property type="entry name" value="FLAVODOXIN 2"/>
    <property type="match status" value="1"/>
</dbReference>
<dbReference type="PROSITE" id="PS50902">
    <property type="entry name" value="FLAVODOXIN_LIKE"/>
    <property type="match status" value="1"/>
</dbReference>
<evidence type="ECO:0000313" key="8">
    <source>
        <dbReference type="Proteomes" id="UP000755551"/>
    </source>
</evidence>